<dbReference type="Proteomes" id="UP000032180">
    <property type="component" value="Chromosome 1"/>
</dbReference>
<evidence type="ECO:0000313" key="3">
    <source>
        <dbReference type="Proteomes" id="UP000032180"/>
    </source>
</evidence>
<reference evidence="2" key="3">
    <citation type="submission" date="2015-04" db="UniProtKB">
        <authorList>
            <consortium name="EnsemblPlants"/>
        </authorList>
    </citation>
    <scope>IDENTIFICATION</scope>
</reference>
<dbReference type="EnsemblPlants" id="LPERR01G04130.1">
    <property type="protein sequence ID" value="LPERR01G04130.1"/>
    <property type="gene ID" value="LPERR01G04130"/>
</dbReference>
<name>A0A0D9UX87_9ORYZ</name>
<sequence>MGSGRRRLAAQDSGGKASFNGTRLALNRCSVAAASASSLQRRFEEDGAHVRRGVRSNVSPSPPLPGGGATSCGPARFTASSSTPVAAARRRRPWIWAASTRRRWTTTSRWRNWFVAGAAASAQCASTALHAATVAFTTAATFTLASNASTAA</sequence>
<protein>
    <submittedName>
        <fullName evidence="2">Uncharacterized protein</fullName>
    </submittedName>
</protein>
<accession>A0A0D9UX87</accession>
<feature type="compositionally biased region" description="Low complexity" evidence="1">
    <location>
        <begin position="78"/>
        <end position="87"/>
    </location>
</feature>
<reference evidence="2 3" key="1">
    <citation type="submission" date="2012-08" db="EMBL/GenBank/DDBJ databases">
        <title>Oryza genome evolution.</title>
        <authorList>
            <person name="Wing R.A."/>
        </authorList>
    </citation>
    <scope>NUCLEOTIDE SEQUENCE</scope>
</reference>
<feature type="region of interest" description="Disordered" evidence="1">
    <location>
        <begin position="44"/>
        <end position="87"/>
    </location>
</feature>
<evidence type="ECO:0000313" key="2">
    <source>
        <dbReference type="EnsemblPlants" id="LPERR01G04130.1"/>
    </source>
</evidence>
<dbReference type="Gramene" id="LPERR01G04130.1">
    <property type="protein sequence ID" value="LPERR01G04130.1"/>
    <property type="gene ID" value="LPERR01G04130"/>
</dbReference>
<evidence type="ECO:0000256" key="1">
    <source>
        <dbReference type="SAM" id="MobiDB-lite"/>
    </source>
</evidence>
<organism evidence="2 3">
    <name type="scientific">Leersia perrieri</name>
    <dbReference type="NCBI Taxonomy" id="77586"/>
    <lineage>
        <taxon>Eukaryota</taxon>
        <taxon>Viridiplantae</taxon>
        <taxon>Streptophyta</taxon>
        <taxon>Embryophyta</taxon>
        <taxon>Tracheophyta</taxon>
        <taxon>Spermatophyta</taxon>
        <taxon>Magnoliopsida</taxon>
        <taxon>Liliopsida</taxon>
        <taxon>Poales</taxon>
        <taxon>Poaceae</taxon>
        <taxon>BOP clade</taxon>
        <taxon>Oryzoideae</taxon>
        <taxon>Oryzeae</taxon>
        <taxon>Oryzinae</taxon>
        <taxon>Leersia</taxon>
    </lineage>
</organism>
<proteinExistence type="predicted"/>
<dbReference type="AlphaFoldDB" id="A0A0D9UX87"/>
<keyword evidence="3" id="KW-1185">Reference proteome</keyword>
<dbReference type="HOGENOM" id="CLU_1724922_0_0_1"/>
<reference evidence="3" key="2">
    <citation type="submission" date="2013-12" db="EMBL/GenBank/DDBJ databases">
        <authorList>
            <person name="Yu Y."/>
            <person name="Lee S."/>
            <person name="de Baynast K."/>
            <person name="Wissotski M."/>
            <person name="Liu L."/>
            <person name="Talag J."/>
            <person name="Goicoechea J."/>
            <person name="Angelova A."/>
            <person name="Jetty R."/>
            <person name="Kudrna D."/>
            <person name="Golser W."/>
            <person name="Rivera L."/>
            <person name="Zhang J."/>
            <person name="Wing R."/>
        </authorList>
    </citation>
    <scope>NUCLEOTIDE SEQUENCE</scope>
</reference>